<proteinExistence type="predicted"/>
<comment type="caution">
    <text evidence="2">The sequence shown here is derived from an EMBL/GenBank/DDBJ whole genome shotgun (WGS) entry which is preliminary data.</text>
</comment>
<evidence type="ECO:0000313" key="3">
    <source>
        <dbReference type="Proteomes" id="UP000324222"/>
    </source>
</evidence>
<protein>
    <submittedName>
        <fullName evidence="2">Uncharacterized protein</fullName>
    </submittedName>
</protein>
<feature type="region of interest" description="Disordered" evidence="1">
    <location>
        <begin position="43"/>
        <end position="66"/>
    </location>
</feature>
<feature type="compositionally biased region" description="Basic and acidic residues" evidence="1">
    <location>
        <begin position="43"/>
        <end position="60"/>
    </location>
</feature>
<sequence>MAPGLALTTPWRPPDTPPALSARYIQGSFTGWPTFEMNGRKDEAEDTLRVKTREKQKSRDGMQMSVTVTLHTTTTTTTPIISPPRLQSAYLS</sequence>
<feature type="region of interest" description="Disordered" evidence="1">
    <location>
        <begin position="1"/>
        <end position="20"/>
    </location>
</feature>
<accession>A0A5B7DLN8</accession>
<dbReference type="AlphaFoldDB" id="A0A5B7DLN8"/>
<organism evidence="2 3">
    <name type="scientific">Portunus trituberculatus</name>
    <name type="common">Swimming crab</name>
    <name type="synonym">Neptunus trituberculatus</name>
    <dbReference type="NCBI Taxonomy" id="210409"/>
    <lineage>
        <taxon>Eukaryota</taxon>
        <taxon>Metazoa</taxon>
        <taxon>Ecdysozoa</taxon>
        <taxon>Arthropoda</taxon>
        <taxon>Crustacea</taxon>
        <taxon>Multicrustacea</taxon>
        <taxon>Malacostraca</taxon>
        <taxon>Eumalacostraca</taxon>
        <taxon>Eucarida</taxon>
        <taxon>Decapoda</taxon>
        <taxon>Pleocyemata</taxon>
        <taxon>Brachyura</taxon>
        <taxon>Eubrachyura</taxon>
        <taxon>Portunoidea</taxon>
        <taxon>Portunidae</taxon>
        <taxon>Portuninae</taxon>
        <taxon>Portunus</taxon>
    </lineage>
</organism>
<keyword evidence="3" id="KW-1185">Reference proteome</keyword>
<name>A0A5B7DLN8_PORTR</name>
<reference evidence="2 3" key="1">
    <citation type="submission" date="2019-05" db="EMBL/GenBank/DDBJ databases">
        <title>Another draft genome of Portunus trituberculatus and its Hox gene families provides insights of decapod evolution.</title>
        <authorList>
            <person name="Jeong J.-H."/>
            <person name="Song I."/>
            <person name="Kim S."/>
            <person name="Choi T."/>
            <person name="Kim D."/>
            <person name="Ryu S."/>
            <person name="Kim W."/>
        </authorList>
    </citation>
    <scope>NUCLEOTIDE SEQUENCE [LARGE SCALE GENOMIC DNA]</scope>
    <source>
        <tissue evidence="2">Muscle</tissue>
    </source>
</reference>
<evidence type="ECO:0000256" key="1">
    <source>
        <dbReference type="SAM" id="MobiDB-lite"/>
    </source>
</evidence>
<dbReference type="EMBL" id="VSRR010001051">
    <property type="protein sequence ID" value="MPC22095.1"/>
    <property type="molecule type" value="Genomic_DNA"/>
</dbReference>
<evidence type="ECO:0000313" key="2">
    <source>
        <dbReference type="EMBL" id="MPC22095.1"/>
    </source>
</evidence>
<dbReference type="Proteomes" id="UP000324222">
    <property type="component" value="Unassembled WGS sequence"/>
</dbReference>
<gene>
    <name evidence="2" type="ORF">E2C01_015102</name>
</gene>